<feature type="compositionally biased region" description="Polar residues" evidence="1">
    <location>
        <begin position="85"/>
        <end position="96"/>
    </location>
</feature>
<feature type="region of interest" description="Disordered" evidence="1">
    <location>
        <begin position="142"/>
        <end position="223"/>
    </location>
</feature>
<organism evidence="2 3">
    <name type="scientific">Durusdinium trenchii</name>
    <dbReference type="NCBI Taxonomy" id="1381693"/>
    <lineage>
        <taxon>Eukaryota</taxon>
        <taxon>Sar</taxon>
        <taxon>Alveolata</taxon>
        <taxon>Dinophyceae</taxon>
        <taxon>Suessiales</taxon>
        <taxon>Symbiodiniaceae</taxon>
        <taxon>Durusdinium</taxon>
    </lineage>
</organism>
<evidence type="ECO:0000256" key="1">
    <source>
        <dbReference type="SAM" id="MobiDB-lite"/>
    </source>
</evidence>
<evidence type="ECO:0000313" key="2">
    <source>
        <dbReference type="EMBL" id="CAK9049036.1"/>
    </source>
</evidence>
<protein>
    <submittedName>
        <fullName evidence="2">Uncharacterized protein</fullName>
    </submittedName>
</protein>
<comment type="caution">
    <text evidence="2">The sequence shown here is derived from an EMBL/GenBank/DDBJ whole genome shotgun (WGS) entry which is preliminary data.</text>
</comment>
<feature type="region of interest" description="Disordered" evidence="1">
    <location>
        <begin position="81"/>
        <end position="127"/>
    </location>
</feature>
<accession>A0ABP0MC55</accession>
<name>A0ABP0MC55_9DINO</name>
<evidence type="ECO:0000313" key="3">
    <source>
        <dbReference type="Proteomes" id="UP001642484"/>
    </source>
</evidence>
<dbReference type="EMBL" id="CAXAMN010016780">
    <property type="protein sequence ID" value="CAK9049036.1"/>
    <property type="molecule type" value="Genomic_DNA"/>
</dbReference>
<sequence length="989" mass="108709">MAWEDGQHGVYRVDDKAISGVRKTHQLLDSVGVPGLCDNLMEKTEKKAITLMVNQEPRRIVNEPSMKRASFLLGIMDGDGDETMGSVTAPTSSSSGREGIPPPASSGGSETKAVETAPEDDNSTASKSCFDGLLLRVQSGNAASSAAPKTAAKAAPKKANKRSAAAAGIDALRTDNGVPDTPTRANGTEEKNDPKRPRRPRQNVQNMDPALSVPGRGNTNKMNDEDEKWALEYEDKIRCLLEFSPQEQDQAFKTDVTEHLKKVSTMLVALKARKRTVRRRAQENQQLAMQKAEEFEEVVESLSLLLKALTRGNTPADELWAAADELIGHGANLGKEVFLRLVRMRWQEDMKFKRWDAMLSGTLEFAKAKIPVADVTTTLQQQMSLVLQKLVKTISLDTASLDANNEQLEPLRGFLSVMVDRFPEEVALKDFQSIHAVVNANTANPQAVGDGLQALKTEASADRNILASFKAISQGKKIMSMVEEALEGKKHVLKVASDLKDICSRCESYTDAVTATKLEDSVRYFTTEASSVRSLAAKVAADDSSGKSMLQCAVDVLFKFAKALLNQHCQSEAKPWLAIQLKTLRASKVISKAPGFGIMNVNDILEKATGQRFAGLDDISGFYNATSSLSTETDTLLRMAGEDSVSAALRECSVMLCRKFQCWSDSLEKLLISCPELTDASAELNKELQLFVSDTSVQVWHAAIAMPKEAFLVFMQVVAAAPNPIEGKDDGLPPIEDLNAAISDAKLLATGPYDTKQREILVSVTGVVEAMVNTCHFCKNAQKHHVSGSVRKAFDAFILCGFLPSECALQHGLHEQVKLSEEVLTKEFKELIEDHRRSVKDITEAEQKMEPFPVYTEGNEKSFLLNMMQNNRHKQLTSLSDEMQTRLDTVTQDATVLNVQPETILPEFSFASAERTRWLSIACLATCLRILGSKASGNLSMAIKNSLDKTIEFKELHNLDVPEPVIQQMRDLSKRIEAASNPKKRKESQ</sequence>
<proteinExistence type="predicted"/>
<dbReference type="Proteomes" id="UP001642484">
    <property type="component" value="Unassembled WGS sequence"/>
</dbReference>
<reference evidence="2 3" key="1">
    <citation type="submission" date="2024-02" db="EMBL/GenBank/DDBJ databases">
        <authorList>
            <person name="Chen Y."/>
            <person name="Shah S."/>
            <person name="Dougan E. K."/>
            <person name="Thang M."/>
            <person name="Chan C."/>
        </authorList>
    </citation>
    <scope>NUCLEOTIDE SEQUENCE [LARGE SCALE GENOMIC DNA]</scope>
</reference>
<feature type="compositionally biased region" description="Low complexity" evidence="1">
    <location>
        <begin position="142"/>
        <end position="154"/>
    </location>
</feature>
<keyword evidence="3" id="KW-1185">Reference proteome</keyword>
<gene>
    <name evidence="2" type="ORF">CCMP2556_LOCUS25167</name>
</gene>